<evidence type="ECO:0000313" key="4">
    <source>
        <dbReference type="EMBL" id="AOY80810.2"/>
    </source>
</evidence>
<reference evidence="4" key="1">
    <citation type="journal article" date="2017" name="Proc. Natl. Acad. Sci. U.S.A.">
        <title>Comparative genomics uncovers the prolific and distinctive metabolic potential of the cyanobacterial genus Moorea.</title>
        <authorList>
            <person name="Leao T."/>
            <person name="Castelao G."/>
            <person name="Korobeynikov A."/>
            <person name="Monroe E.A."/>
            <person name="Podell S."/>
            <person name="Glukhov E."/>
            <person name="Allen E.E."/>
            <person name="Gerwick W.H."/>
            <person name="Gerwick L."/>
        </authorList>
    </citation>
    <scope>NUCLEOTIDE SEQUENCE</scope>
    <source>
        <strain evidence="4">JHB</strain>
    </source>
</reference>
<proteinExistence type="predicted"/>
<evidence type="ECO:0000256" key="1">
    <source>
        <dbReference type="ARBA" id="ARBA00001968"/>
    </source>
</evidence>
<dbReference type="GO" id="GO:0046872">
    <property type="term" value="F:metal ion binding"/>
    <property type="evidence" value="ECO:0007669"/>
    <property type="project" value="UniProtKB-KW"/>
</dbReference>
<protein>
    <submittedName>
        <fullName evidence="4">Transposase</fullName>
    </submittedName>
</protein>
<sequence>MVDVVIGKPGPMSDIKICRKTLSKFNAQQTFSGDKAYIGETQITTPYKKLKNGELTESQKQENKALSSDRIFIELRVVKILISRFRLHKTRYQSVWLTVCGLVRLRIGSLILEVIKSEVSEQVIDVIMSHSFTTKSDLVSSNPY</sequence>
<name>A0A1D9G065_MOOP1</name>
<reference evidence="4" key="2">
    <citation type="submission" date="2022-10" db="EMBL/GenBank/DDBJ databases">
        <authorList>
            <person name="Ngo T.-E."/>
        </authorList>
    </citation>
    <scope>NUCLEOTIDE SEQUENCE</scope>
    <source>
        <strain evidence="4">JHB</strain>
    </source>
</reference>
<evidence type="ECO:0000259" key="3">
    <source>
        <dbReference type="Pfam" id="PF13359"/>
    </source>
</evidence>
<dbReference type="EMBL" id="CP017708">
    <property type="protein sequence ID" value="AOY80810.2"/>
    <property type="molecule type" value="Genomic_DNA"/>
</dbReference>
<keyword evidence="2" id="KW-0479">Metal-binding</keyword>
<gene>
    <name evidence="4" type="ORF">BJP36_13715</name>
</gene>
<comment type="cofactor">
    <cofactor evidence="1">
        <name>a divalent metal cation</name>
        <dbReference type="ChEBI" id="CHEBI:60240"/>
    </cofactor>
</comment>
<dbReference type="InterPro" id="IPR027806">
    <property type="entry name" value="HARBI1_dom"/>
</dbReference>
<dbReference type="Proteomes" id="UP000176944">
    <property type="component" value="Chromosome"/>
</dbReference>
<accession>A0A1D9G065</accession>
<evidence type="ECO:0000256" key="2">
    <source>
        <dbReference type="ARBA" id="ARBA00022723"/>
    </source>
</evidence>
<organism evidence="4">
    <name type="scientific">Moorena producens (strain JHB)</name>
    <dbReference type="NCBI Taxonomy" id="1454205"/>
    <lineage>
        <taxon>Bacteria</taxon>
        <taxon>Bacillati</taxon>
        <taxon>Cyanobacteriota</taxon>
        <taxon>Cyanophyceae</taxon>
        <taxon>Coleofasciculales</taxon>
        <taxon>Coleofasciculaceae</taxon>
        <taxon>Moorena</taxon>
    </lineage>
</organism>
<dbReference type="Pfam" id="PF13359">
    <property type="entry name" value="DDE_Tnp_4"/>
    <property type="match status" value="1"/>
</dbReference>
<dbReference type="AlphaFoldDB" id="A0A1D9G065"/>
<feature type="domain" description="DDE Tnp4" evidence="3">
    <location>
        <begin position="2"/>
        <end position="102"/>
    </location>
</feature>